<dbReference type="Proteomes" id="UP000198956">
    <property type="component" value="Unassembled WGS sequence"/>
</dbReference>
<organism evidence="2 3">
    <name type="scientific">Aneurinibacillus thermoaerophilus</name>
    <dbReference type="NCBI Taxonomy" id="143495"/>
    <lineage>
        <taxon>Bacteria</taxon>
        <taxon>Bacillati</taxon>
        <taxon>Bacillota</taxon>
        <taxon>Bacilli</taxon>
        <taxon>Bacillales</taxon>
        <taxon>Paenibacillaceae</taxon>
        <taxon>Aneurinibacillus group</taxon>
        <taxon>Aneurinibacillus</taxon>
    </lineage>
</organism>
<dbReference type="EMBL" id="FNDE01000002">
    <property type="protein sequence ID" value="SDG73855.1"/>
    <property type="molecule type" value="Genomic_DNA"/>
</dbReference>
<evidence type="ECO:0000313" key="2">
    <source>
        <dbReference type="EMBL" id="SDG73855.1"/>
    </source>
</evidence>
<protein>
    <submittedName>
        <fullName evidence="2">Putative ATPase subunit of terminase (GpP-like)</fullName>
    </submittedName>
</protein>
<evidence type="ECO:0000259" key="1">
    <source>
        <dbReference type="Pfam" id="PF06056"/>
    </source>
</evidence>
<feature type="domain" description="Terminase ATPase subunit N-terminal" evidence="1">
    <location>
        <begin position="30"/>
        <end position="71"/>
    </location>
</feature>
<dbReference type="InterPro" id="IPR010332">
    <property type="entry name" value="ATPase_terminase-su_N"/>
</dbReference>
<dbReference type="AlphaFoldDB" id="A0A1G7WPF4"/>
<dbReference type="RefSeq" id="WP_091259705.1">
    <property type="nucleotide sequence ID" value="NZ_FNDE01000002.1"/>
</dbReference>
<proteinExistence type="predicted"/>
<evidence type="ECO:0000313" key="3">
    <source>
        <dbReference type="Proteomes" id="UP000198956"/>
    </source>
</evidence>
<accession>A0A1G7WPF4</accession>
<dbReference type="InterPro" id="IPR036388">
    <property type="entry name" value="WH-like_DNA-bd_sf"/>
</dbReference>
<name>A0A1G7WPF4_ANETH</name>
<gene>
    <name evidence="2" type="ORF">SAMN04489735_100247</name>
</gene>
<sequence>MARKKDSYKNHLNKTVEQILALPRRQRRFPAMALYLQNFDMSVQEVAELLDIPEGTAKDWAAKDEWAKTREEIKEKIKDKIKVTAETEHTKIIMQIISNLLQKFLEASLNPNVKVIDIRDLKFLSEALEKNYKILGLLNVIEEPTQKHEVEYKGINNPVQNLSDEELRLLLLGLQEKEGDGE</sequence>
<dbReference type="Pfam" id="PF06056">
    <property type="entry name" value="Terminase_5"/>
    <property type="match status" value="1"/>
</dbReference>
<dbReference type="Gene3D" id="1.10.10.10">
    <property type="entry name" value="Winged helix-like DNA-binding domain superfamily/Winged helix DNA-binding domain"/>
    <property type="match status" value="1"/>
</dbReference>
<reference evidence="2 3" key="1">
    <citation type="submission" date="2016-10" db="EMBL/GenBank/DDBJ databases">
        <authorList>
            <person name="de Groot N.N."/>
        </authorList>
    </citation>
    <scope>NUCLEOTIDE SEQUENCE [LARGE SCALE GENOMIC DNA]</scope>
    <source>
        <strain evidence="2 3">L 420-91</strain>
    </source>
</reference>